<feature type="compositionally biased region" description="Basic and acidic residues" evidence="2">
    <location>
        <begin position="374"/>
        <end position="383"/>
    </location>
</feature>
<feature type="region of interest" description="Disordered" evidence="2">
    <location>
        <begin position="1"/>
        <end position="79"/>
    </location>
</feature>
<dbReference type="GO" id="GO:0030288">
    <property type="term" value="C:outer membrane-bounded periplasmic space"/>
    <property type="evidence" value="ECO:0007669"/>
    <property type="project" value="TreeGrafter"/>
</dbReference>
<feature type="compositionally biased region" description="Basic and acidic residues" evidence="2">
    <location>
        <begin position="295"/>
        <end position="311"/>
    </location>
</feature>
<dbReference type="SUPFAM" id="SSF53850">
    <property type="entry name" value="Periplasmic binding protein-like II"/>
    <property type="match status" value="1"/>
</dbReference>
<evidence type="ECO:0000313" key="3">
    <source>
        <dbReference type="EMBL" id="ABA50111.1"/>
    </source>
</evidence>
<dbReference type="Proteomes" id="UP000002700">
    <property type="component" value="Chromosome I"/>
</dbReference>
<dbReference type="AlphaFoldDB" id="Q3JU04"/>
<dbReference type="GO" id="GO:0030975">
    <property type="term" value="F:thiamine binding"/>
    <property type="evidence" value="ECO:0007669"/>
    <property type="project" value="TreeGrafter"/>
</dbReference>
<evidence type="ECO:0000256" key="2">
    <source>
        <dbReference type="SAM" id="MobiDB-lite"/>
    </source>
</evidence>
<dbReference type="Gene3D" id="3.40.190.10">
    <property type="entry name" value="Periplasmic binding protein-like II"/>
    <property type="match status" value="2"/>
</dbReference>
<dbReference type="Pfam" id="PF13343">
    <property type="entry name" value="SBP_bac_6"/>
    <property type="match status" value="1"/>
</dbReference>
<sequence length="844" mass="93724">MACRFESGPRHQARPSARTPLRRAPAIRIRAASRRPRFRRAPPARLPSVREAALSRDSTARSFDAIHPPRSRPPRLLSASCPPRVAERRPAAALQPRPLAFAAVISSSSTPPIIPSTKTFTRLRFPLHDAHHQRRRRARRLFDRHRVARDQRAAHRPSGDARKDPRGDRRAALSPESARPAIAQRPHAIDRRRAADARESRVRRMPAGRRRTRDAGRLQADRDVDRIRCGARAPCDRDTARAARGRADAHRRRRRRAPAARRARPRRPALRADAQRHAASPVGGGRQSPRRVRRRADADRARPSARADARGLARRIRSRAAARARLCAGTRRARARTAARARARLQCTRAAARDARASERARDAPHRALLQQRLARDGRDSRAARRAPRGARRHVGARLRRPRGRRAARAAARERRDAESRDRPRRVAAPCRAHRRQAPCATRADAAARGARRRDRRAAARCARCARGAHRLNRAFAFRRFPFASPSRRPAVTVRRSLLPRSPLAAVRRACAAMLIPVASLALSLGASAAHAQDTAICYNCPPEWADWAAQIAAIKQRTGIRVPFDNKNSGQAIAQLIAEQKSPVADVVYLGVSSAFQAKDKGVVAPYKPAHWSDIPANLKDPQGYWFAIHSGTLGFFVNKDALDGKPVPRTWADLLKPEYKGMVGYLDPSSAFVGYAGAVAVNQALGGSFDDFRPALDWFRKLKANQPIVPKQTAYARVLSGEIPILLDYDFDAYRAKYKDHANVEFVIPKEGTISVPYVMSLVKGAPHEANGRKVLDFVLSDEGQKLWANAYLRPVRAQALGADVAAQFLPASEYARAKSVDFGKLAAGQQAFGKQYLQAMQ</sequence>
<feature type="compositionally biased region" description="Basic residues" evidence="2">
    <location>
        <begin position="203"/>
        <end position="212"/>
    </location>
</feature>
<reference evidence="3 4" key="1">
    <citation type="submission" date="2005-09" db="EMBL/GenBank/DDBJ databases">
        <authorList>
            <person name="Woods D.E."/>
            <person name="Nierman W.C."/>
        </authorList>
    </citation>
    <scope>NUCLEOTIDE SEQUENCE [LARGE SCALE GENOMIC DNA]</scope>
    <source>
        <strain evidence="3 4">1710b</strain>
    </source>
</reference>
<dbReference type="EMBL" id="CP000124">
    <property type="protein sequence ID" value="ABA50111.1"/>
    <property type="molecule type" value="Genomic_DNA"/>
</dbReference>
<keyword evidence="1" id="KW-0732">Signal</keyword>
<organism evidence="3 4">
    <name type="scientific">Burkholderia pseudomallei (strain 1710b)</name>
    <dbReference type="NCBI Taxonomy" id="320372"/>
    <lineage>
        <taxon>Bacteria</taxon>
        <taxon>Pseudomonadati</taxon>
        <taxon>Pseudomonadota</taxon>
        <taxon>Betaproteobacteria</taxon>
        <taxon>Burkholderiales</taxon>
        <taxon>Burkholderiaceae</taxon>
        <taxon>Burkholderia</taxon>
        <taxon>pseudomallei group</taxon>
    </lineage>
</organism>
<feature type="compositionally biased region" description="Basic and acidic residues" evidence="2">
    <location>
        <begin position="411"/>
        <end position="422"/>
    </location>
</feature>
<feature type="compositionally biased region" description="Basic residues" evidence="2">
    <location>
        <begin position="249"/>
        <end position="269"/>
    </location>
</feature>
<protein>
    <submittedName>
        <fullName evidence="3">ABC transporter, periplasmic substrate-binding protein</fullName>
    </submittedName>
</protein>
<feature type="compositionally biased region" description="Basic residues" evidence="2">
    <location>
        <begin position="384"/>
        <end position="408"/>
    </location>
</feature>
<dbReference type="PANTHER" id="PTHR30006:SF2">
    <property type="entry name" value="ABC TRANSPORTER SUBSTRATE-BINDING PROTEIN"/>
    <property type="match status" value="1"/>
</dbReference>
<dbReference type="EnsemblBacteria" id="ABA50111">
    <property type="protein sequence ID" value="ABA50111"/>
    <property type="gene ID" value="BURPS1710b_1545"/>
</dbReference>
<feature type="compositionally biased region" description="Low complexity" evidence="2">
    <location>
        <begin position="17"/>
        <end position="30"/>
    </location>
</feature>
<dbReference type="PANTHER" id="PTHR30006">
    <property type="entry name" value="THIAMINE-BINDING PERIPLASMIC PROTEIN-RELATED"/>
    <property type="match status" value="1"/>
</dbReference>
<feature type="region of interest" description="Disordered" evidence="2">
    <location>
        <begin position="126"/>
        <end position="219"/>
    </location>
</feature>
<feature type="compositionally biased region" description="Basic and acidic residues" evidence="2">
    <location>
        <begin position="237"/>
        <end position="248"/>
    </location>
</feature>
<feature type="compositionally biased region" description="Basic residues" evidence="2">
    <location>
        <begin position="31"/>
        <end position="42"/>
    </location>
</feature>
<proteinExistence type="predicted"/>
<accession>Q3JU04</accession>
<feature type="compositionally biased region" description="Basic and acidic residues" evidence="2">
    <location>
        <begin position="140"/>
        <end position="171"/>
    </location>
</feature>
<feature type="region of interest" description="Disordered" evidence="2">
    <location>
        <begin position="356"/>
        <end position="435"/>
    </location>
</feature>
<dbReference type="HOGENOM" id="CLU_337310_0_0_4"/>
<feature type="compositionally biased region" description="Basic and acidic residues" evidence="2">
    <location>
        <begin position="356"/>
        <end position="366"/>
    </location>
</feature>
<evidence type="ECO:0000256" key="1">
    <source>
        <dbReference type="ARBA" id="ARBA00022729"/>
    </source>
</evidence>
<dbReference type="CDD" id="cd13549">
    <property type="entry name" value="PBP2_Fbp_like_3"/>
    <property type="match status" value="1"/>
</dbReference>
<dbReference type="KEGG" id="bpm:BURPS1710b_1545"/>
<name>Q3JU04_BURP1</name>
<evidence type="ECO:0000313" key="4">
    <source>
        <dbReference type="Proteomes" id="UP000002700"/>
    </source>
</evidence>
<feature type="compositionally biased region" description="Basic and acidic residues" evidence="2">
    <location>
        <begin position="187"/>
        <end position="202"/>
    </location>
</feature>
<dbReference type="GO" id="GO:0030976">
    <property type="term" value="F:thiamine pyrophosphate binding"/>
    <property type="evidence" value="ECO:0007669"/>
    <property type="project" value="TreeGrafter"/>
</dbReference>
<feature type="region of interest" description="Disordered" evidence="2">
    <location>
        <begin position="237"/>
        <end position="316"/>
    </location>
</feature>
<dbReference type="GO" id="GO:0015888">
    <property type="term" value="P:thiamine transport"/>
    <property type="evidence" value="ECO:0007669"/>
    <property type="project" value="TreeGrafter"/>
</dbReference>
<gene>
    <name evidence="3" type="ordered locus">BURPS1710b_1545</name>
</gene>